<dbReference type="RefSeq" id="WP_076569569.1">
    <property type="nucleotide sequence ID" value="NZ_FNOS01000001.1"/>
</dbReference>
<feature type="transmembrane region" description="Helical" evidence="1">
    <location>
        <begin position="201"/>
        <end position="234"/>
    </location>
</feature>
<reference evidence="2 3" key="1">
    <citation type="submission" date="2016-10" db="EMBL/GenBank/DDBJ databases">
        <authorList>
            <person name="Varghese N."/>
            <person name="Submissions S."/>
        </authorList>
    </citation>
    <scope>NUCLEOTIDE SEQUENCE [LARGE SCALE GENOMIC DNA]</scope>
    <source>
        <strain evidence="2 3">DSM 20748</strain>
    </source>
</reference>
<evidence type="ECO:0000313" key="3">
    <source>
        <dbReference type="Proteomes" id="UP000198647"/>
    </source>
</evidence>
<dbReference type="InterPro" id="IPR007354">
    <property type="entry name" value="CruF-like"/>
</dbReference>
<protein>
    <submittedName>
        <fullName evidence="2">Membrane protein</fullName>
    </submittedName>
</protein>
<feature type="transmembrane region" description="Helical" evidence="1">
    <location>
        <begin position="57"/>
        <end position="76"/>
    </location>
</feature>
<keyword evidence="1" id="KW-0812">Transmembrane</keyword>
<keyword evidence="1" id="KW-1133">Transmembrane helix</keyword>
<comment type="caution">
    <text evidence="2">The sequence shown here is derived from an EMBL/GenBank/DDBJ whole genome shotgun (WGS) entry which is preliminary data.</text>
</comment>
<accession>A0A1H3B224</accession>
<dbReference type="Pfam" id="PF04240">
    <property type="entry name" value="Caroten_synth"/>
    <property type="match status" value="1"/>
</dbReference>
<dbReference type="EMBL" id="FNOS01000001">
    <property type="protein sequence ID" value="SDX35977.1"/>
    <property type="molecule type" value="Genomic_DNA"/>
</dbReference>
<keyword evidence="1" id="KW-0472">Membrane</keyword>
<evidence type="ECO:0000256" key="1">
    <source>
        <dbReference type="SAM" id="Phobius"/>
    </source>
</evidence>
<evidence type="ECO:0000313" key="2">
    <source>
        <dbReference type="EMBL" id="SDX35977.1"/>
    </source>
</evidence>
<keyword evidence="3" id="KW-1185">Reference proteome</keyword>
<feature type="transmembrane region" description="Helical" evidence="1">
    <location>
        <begin position="31"/>
        <end position="50"/>
    </location>
</feature>
<dbReference type="PANTHER" id="PTHR39419:SF1">
    <property type="entry name" value="SLL0814 PROTEIN"/>
    <property type="match status" value="1"/>
</dbReference>
<sequence>MGDRIFYFFTGWFIVGFILVPLDLVPPWLEWANSVFLIAAGIVAVTYFIHTYKKKAGLFYSTLVFTVSIAVEQFGVQSGFLFGSYEYTARFGIKILDTPITIGFAWLLVMGCADVIARGIVRHSRFLLAIVGALVAVTMDLILDPVAFQVKEYWIWGEGGLYYDIPSQNFLGWFVLAFLFQSVLGFFTHHPVSVWQTRMSLVFLGMIAMFSVTAFAGGLLLAPILVLILGAFWYTLFKRKKARHEISE</sequence>
<proteinExistence type="predicted"/>
<organism evidence="2 3">
    <name type="scientific">Salimicrobium album</name>
    <dbReference type="NCBI Taxonomy" id="50717"/>
    <lineage>
        <taxon>Bacteria</taxon>
        <taxon>Bacillati</taxon>
        <taxon>Bacillota</taxon>
        <taxon>Bacilli</taxon>
        <taxon>Bacillales</taxon>
        <taxon>Bacillaceae</taxon>
        <taxon>Salimicrobium</taxon>
    </lineage>
</organism>
<dbReference type="Proteomes" id="UP000198647">
    <property type="component" value="Unassembled WGS sequence"/>
</dbReference>
<feature type="transmembrane region" description="Helical" evidence="1">
    <location>
        <begin position="170"/>
        <end position="189"/>
    </location>
</feature>
<dbReference type="PANTHER" id="PTHR39419">
    <property type="entry name" value="SLL0814 PROTEIN"/>
    <property type="match status" value="1"/>
</dbReference>
<gene>
    <name evidence="2" type="ORF">SAMN04488081_0280</name>
</gene>
<feature type="transmembrane region" description="Helical" evidence="1">
    <location>
        <begin position="5"/>
        <end position="25"/>
    </location>
</feature>
<feature type="transmembrane region" description="Helical" evidence="1">
    <location>
        <begin position="96"/>
        <end position="117"/>
    </location>
</feature>
<feature type="transmembrane region" description="Helical" evidence="1">
    <location>
        <begin position="126"/>
        <end position="150"/>
    </location>
</feature>
<name>A0A1H3B224_9BACI</name>